<sequence>MNNSNQAIKIWKNTSTLNGYDEGLQFTENKIEADIALLGSKAINLEQFPNIKGIFRAGIGKDNVPEKEALKNQILVRYPSKETIDIIFDETAAFTCNLIFRMLYRSTGTLDPWHKADRYEISKKVLLIIGTGNIGKRVFKNMETVMCVKTFDLLDNKIEELQDLIPLADCISLHIPKTNENEAFFDKEKLGMMKDNSVIINTARALIVDENALYTEISNGRLKAAFDVFWKEPYQGMLKEFYPNDFYMTPHIASTSIGFLEGCRKGLDELIKEINNA</sequence>
<name>A0A382CY00_9ZZZZ</name>
<reference evidence="5" key="1">
    <citation type="submission" date="2018-05" db="EMBL/GenBank/DDBJ databases">
        <authorList>
            <person name="Lanie J.A."/>
            <person name="Ng W.-L."/>
            <person name="Kazmierczak K.M."/>
            <person name="Andrzejewski T.M."/>
            <person name="Davidsen T.M."/>
            <person name="Wayne K.J."/>
            <person name="Tettelin H."/>
            <person name="Glass J.I."/>
            <person name="Rusch D."/>
            <person name="Podicherti R."/>
            <person name="Tsui H.-C.T."/>
            <person name="Winkler M.E."/>
        </authorList>
    </citation>
    <scope>NUCLEOTIDE SEQUENCE</scope>
</reference>
<keyword evidence="2" id="KW-0560">Oxidoreductase</keyword>
<dbReference type="Pfam" id="PF02826">
    <property type="entry name" value="2-Hacid_dh_C"/>
    <property type="match status" value="1"/>
</dbReference>
<organism evidence="5">
    <name type="scientific">marine metagenome</name>
    <dbReference type="NCBI Taxonomy" id="408172"/>
    <lineage>
        <taxon>unclassified sequences</taxon>
        <taxon>metagenomes</taxon>
        <taxon>ecological metagenomes</taxon>
    </lineage>
</organism>
<dbReference type="GO" id="GO:0016491">
    <property type="term" value="F:oxidoreductase activity"/>
    <property type="evidence" value="ECO:0007669"/>
    <property type="project" value="UniProtKB-KW"/>
</dbReference>
<dbReference type="SUPFAM" id="SSF51735">
    <property type="entry name" value="NAD(P)-binding Rossmann-fold domains"/>
    <property type="match status" value="1"/>
</dbReference>
<protein>
    <recommendedName>
        <fullName evidence="4">D-isomer specific 2-hydroxyacid dehydrogenase NAD-binding domain-containing protein</fullName>
    </recommendedName>
</protein>
<evidence type="ECO:0000256" key="1">
    <source>
        <dbReference type="ARBA" id="ARBA00005854"/>
    </source>
</evidence>
<dbReference type="Gene3D" id="3.40.50.720">
    <property type="entry name" value="NAD(P)-binding Rossmann-like Domain"/>
    <property type="match status" value="2"/>
</dbReference>
<evidence type="ECO:0000259" key="4">
    <source>
        <dbReference type="Pfam" id="PF02826"/>
    </source>
</evidence>
<dbReference type="InterPro" id="IPR036291">
    <property type="entry name" value="NAD(P)-bd_dom_sf"/>
</dbReference>
<evidence type="ECO:0000256" key="3">
    <source>
        <dbReference type="ARBA" id="ARBA00023027"/>
    </source>
</evidence>
<dbReference type="GO" id="GO:0051287">
    <property type="term" value="F:NAD binding"/>
    <property type="evidence" value="ECO:0007669"/>
    <property type="project" value="InterPro"/>
</dbReference>
<dbReference type="PANTHER" id="PTHR43761">
    <property type="entry name" value="D-ISOMER SPECIFIC 2-HYDROXYACID DEHYDROGENASE FAMILY PROTEIN (AFU_ORTHOLOGUE AFUA_1G13630)"/>
    <property type="match status" value="1"/>
</dbReference>
<feature type="domain" description="D-isomer specific 2-hydroxyacid dehydrogenase NAD-binding" evidence="4">
    <location>
        <begin position="114"/>
        <end position="253"/>
    </location>
</feature>
<dbReference type="EMBL" id="UINC01036544">
    <property type="protein sequence ID" value="SVB30682.1"/>
    <property type="molecule type" value="Genomic_DNA"/>
</dbReference>
<comment type="similarity">
    <text evidence="1">Belongs to the D-isomer specific 2-hydroxyacid dehydrogenase family.</text>
</comment>
<dbReference type="InterPro" id="IPR050418">
    <property type="entry name" value="D-iso_2-hydroxyacid_DH_PdxB"/>
</dbReference>
<dbReference type="AlphaFoldDB" id="A0A382CY00"/>
<dbReference type="InterPro" id="IPR006140">
    <property type="entry name" value="D-isomer_DH_NAD-bd"/>
</dbReference>
<accession>A0A382CY00</accession>
<gene>
    <name evidence="5" type="ORF">METZ01_LOCUS183536</name>
</gene>
<dbReference type="PANTHER" id="PTHR43761:SF1">
    <property type="entry name" value="D-ISOMER SPECIFIC 2-HYDROXYACID DEHYDROGENASE CATALYTIC DOMAIN-CONTAINING PROTEIN-RELATED"/>
    <property type="match status" value="1"/>
</dbReference>
<evidence type="ECO:0000256" key="2">
    <source>
        <dbReference type="ARBA" id="ARBA00023002"/>
    </source>
</evidence>
<proteinExistence type="inferred from homology"/>
<keyword evidence="3" id="KW-0520">NAD</keyword>
<evidence type="ECO:0000313" key="5">
    <source>
        <dbReference type="EMBL" id="SVB30682.1"/>
    </source>
</evidence>